<dbReference type="Gene3D" id="3.20.20.80">
    <property type="entry name" value="Glycosidases"/>
    <property type="match status" value="1"/>
</dbReference>
<evidence type="ECO:0000256" key="2">
    <source>
        <dbReference type="RuleBase" id="RU003690"/>
    </source>
</evidence>
<dbReference type="PANTHER" id="PTHR10353:SF122">
    <property type="entry name" value="6-PHOSPHO-BETA-GLUCOSIDASE ASCB-RELATED"/>
    <property type="match status" value="1"/>
</dbReference>
<dbReference type="SUPFAM" id="SSF51445">
    <property type="entry name" value="(Trans)glycosidases"/>
    <property type="match status" value="1"/>
</dbReference>
<keyword evidence="1 3" id="KW-0326">Glycosidase</keyword>
<protein>
    <submittedName>
        <fullName evidence="3">Putative family 1 glycoside hydrolase</fullName>
        <ecNumber evidence="3">3.2.1.86</ecNumber>
    </submittedName>
</protein>
<dbReference type="GO" id="GO:0016052">
    <property type="term" value="P:carbohydrate catabolic process"/>
    <property type="evidence" value="ECO:0007669"/>
    <property type="project" value="TreeGrafter"/>
</dbReference>
<organism evidence="3 4">
    <name type="scientific">Klebsiella pneumoniae subsp. ozaenae</name>
    <dbReference type="NCBI Taxonomy" id="574"/>
    <lineage>
        <taxon>Bacteria</taxon>
        <taxon>Pseudomonadati</taxon>
        <taxon>Pseudomonadota</taxon>
        <taxon>Gammaproteobacteria</taxon>
        <taxon>Enterobacterales</taxon>
        <taxon>Enterobacteriaceae</taxon>
        <taxon>Klebsiella/Raoultella group</taxon>
        <taxon>Klebsiella</taxon>
        <taxon>Klebsiella pneumoniae complex</taxon>
    </lineage>
</organism>
<dbReference type="Pfam" id="PF00232">
    <property type="entry name" value="Glyco_hydro_1"/>
    <property type="match status" value="1"/>
</dbReference>
<reference evidence="3 4" key="1">
    <citation type="submission" date="2018-06" db="EMBL/GenBank/DDBJ databases">
        <authorList>
            <consortium name="Pathogen Informatics"/>
            <person name="Doyle S."/>
        </authorList>
    </citation>
    <scope>NUCLEOTIDE SEQUENCE [LARGE SCALE GENOMIC DNA]</scope>
    <source>
        <strain evidence="3 4">NCTC10313</strain>
    </source>
</reference>
<dbReference type="GO" id="GO:0008706">
    <property type="term" value="F:6-phospho-beta-glucosidase activity"/>
    <property type="evidence" value="ECO:0007669"/>
    <property type="project" value="UniProtKB-EC"/>
</dbReference>
<dbReference type="AlphaFoldDB" id="A0A377ZC51"/>
<dbReference type="EMBL" id="UGLW01000003">
    <property type="protein sequence ID" value="STU65553.1"/>
    <property type="molecule type" value="Genomic_DNA"/>
</dbReference>
<dbReference type="GO" id="GO:0005829">
    <property type="term" value="C:cytosol"/>
    <property type="evidence" value="ECO:0007669"/>
    <property type="project" value="TreeGrafter"/>
</dbReference>
<accession>A0A377ZC51</accession>
<dbReference type="PRINTS" id="PR00131">
    <property type="entry name" value="GLHYDRLASE1"/>
</dbReference>
<dbReference type="InterPro" id="IPR001360">
    <property type="entry name" value="Glyco_hydro_1"/>
</dbReference>
<evidence type="ECO:0000256" key="1">
    <source>
        <dbReference type="ARBA" id="ARBA00023295"/>
    </source>
</evidence>
<name>A0A377ZC51_KLEPO</name>
<dbReference type="EC" id="3.2.1.86" evidence="3"/>
<dbReference type="InterPro" id="IPR017853">
    <property type="entry name" value="GH"/>
</dbReference>
<dbReference type="PANTHER" id="PTHR10353">
    <property type="entry name" value="GLYCOSYL HYDROLASE"/>
    <property type="match status" value="1"/>
</dbReference>
<dbReference type="Proteomes" id="UP000254487">
    <property type="component" value="Unassembled WGS sequence"/>
</dbReference>
<evidence type="ECO:0000313" key="3">
    <source>
        <dbReference type="EMBL" id="STU65553.1"/>
    </source>
</evidence>
<gene>
    <name evidence="3" type="primary">bglH_1</name>
    <name evidence="3" type="ORF">NCTC10313_02425</name>
</gene>
<comment type="similarity">
    <text evidence="2">Belongs to the glycosyl hydrolase 1 family.</text>
</comment>
<proteinExistence type="inferred from homology"/>
<evidence type="ECO:0000313" key="4">
    <source>
        <dbReference type="Proteomes" id="UP000254487"/>
    </source>
</evidence>
<keyword evidence="3" id="KW-0378">Hydrolase</keyword>
<sequence>MNSDAIPPGTAVNNYMLFGNQDNPFLKATEWNWQIDPLGFRTIITRYYNDWRLPVFPIENGIGVIESWDGEHPIADDYRIAYHRDHINAMKAAIFEDGAQVIGYLGWGLIDILSSQGDMRKRYGVVYVNRENHDLKDLRRVPKKSYAWLKQVFRSNAKRCNAALAVRWCIQPASHSLNG</sequence>